<evidence type="ECO:0000313" key="2">
    <source>
        <dbReference type="EMBL" id="KAJ3050280.1"/>
    </source>
</evidence>
<evidence type="ECO:0000256" key="1">
    <source>
        <dbReference type="SAM" id="MobiDB-lite"/>
    </source>
</evidence>
<feature type="compositionally biased region" description="Low complexity" evidence="1">
    <location>
        <begin position="419"/>
        <end position="451"/>
    </location>
</feature>
<accession>A0AAD5X4C4</accession>
<protein>
    <submittedName>
        <fullName evidence="2">Uncharacterized protein</fullName>
    </submittedName>
</protein>
<evidence type="ECO:0000313" key="3">
    <source>
        <dbReference type="Proteomes" id="UP001212841"/>
    </source>
</evidence>
<comment type="caution">
    <text evidence="2">The sequence shown here is derived from an EMBL/GenBank/DDBJ whole genome shotgun (WGS) entry which is preliminary data.</text>
</comment>
<proteinExistence type="predicted"/>
<dbReference type="Proteomes" id="UP001212841">
    <property type="component" value="Unassembled WGS sequence"/>
</dbReference>
<reference evidence="2" key="1">
    <citation type="submission" date="2020-05" db="EMBL/GenBank/DDBJ databases">
        <title>Phylogenomic resolution of chytrid fungi.</title>
        <authorList>
            <person name="Stajich J.E."/>
            <person name="Amses K."/>
            <person name="Simmons R."/>
            <person name="Seto K."/>
            <person name="Myers J."/>
            <person name="Bonds A."/>
            <person name="Quandt C.A."/>
            <person name="Barry K."/>
            <person name="Liu P."/>
            <person name="Grigoriev I."/>
            <person name="Longcore J.E."/>
            <person name="James T.Y."/>
        </authorList>
    </citation>
    <scope>NUCLEOTIDE SEQUENCE</scope>
    <source>
        <strain evidence="2">JEL0318</strain>
    </source>
</reference>
<name>A0AAD5X4C4_9FUNG</name>
<organism evidence="2 3">
    <name type="scientific">Rhizophlyctis rosea</name>
    <dbReference type="NCBI Taxonomy" id="64517"/>
    <lineage>
        <taxon>Eukaryota</taxon>
        <taxon>Fungi</taxon>
        <taxon>Fungi incertae sedis</taxon>
        <taxon>Chytridiomycota</taxon>
        <taxon>Chytridiomycota incertae sedis</taxon>
        <taxon>Chytridiomycetes</taxon>
        <taxon>Rhizophlyctidales</taxon>
        <taxon>Rhizophlyctidaceae</taxon>
        <taxon>Rhizophlyctis</taxon>
    </lineage>
</organism>
<dbReference type="AlphaFoldDB" id="A0AAD5X4C4"/>
<sequence>MLTVLGDEDIAFTFIGNYSYATLLPEPSLGACTRDAGNPYLLPGAGPDGYPLLGPGYGLPAPGSVGYFYSNHDDDCKAAHMEIAVTVFDTLPTATASVSPSPSAIIITPTPTGSCEIETVTGPGTTITVTNSDTVTVTVTAPITTTPTTSTPCRCPSITLTATSCRGGGLVYPRCATGTPGSQAGFCSITSPACPTTTPMGDACPSARKYAQCGEFTPEVTFTSPPHYIMRVPSVFLLAATLLSLTTICGGQTNQGIPATAPPIVDEQKLMLAPMMDALDPNPTDAPDCMNDWCGGTGQFIDTIMKRCNSTLGKFNPNNPPTMDAVKKALGSCICGATDDQDGLDTLSSTWSTCVRCLNGGYGIRDEKFSSRLNDTAFTNACACEQPGQLDAILNMSNSSFSCTKRNNDMLGGRRRRTAVPPTVPSNNNTTTNNSTTPAAPANATGPVASVRPGASAAPVAAMSPTAAARAAQASPTAAPSFFGAQPIGNV</sequence>
<gene>
    <name evidence="2" type="ORF">HK097_008768</name>
</gene>
<feature type="compositionally biased region" description="Low complexity" evidence="1">
    <location>
        <begin position="472"/>
        <end position="481"/>
    </location>
</feature>
<feature type="region of interest" description="Disordered" evidence="1">
    <location>
        <begin position="405"/>
        <end position="451"/>
    </location>
</feature>
<feature type="region of interest" description="Disordered" evidence="1">
    <location>
        <begin position="472"/>
        <end position="491"/>
    </location>
</feature>
<dbReference type="EMBL" id="JADGJD010000533">
    <property type="protein sequence ID" value="KAJ3050280.1"/>
    <property type="molecule type" value="Genomic_DNA"/>
</dbReference>
<keyword evidence="3" id="KW-1185">Reference proteome</keyword>